<evidence type="ECO:0000256" key="5">
    <source>
        <dbReference type="SAM" id="MobiDB-lite"/>
    </source>
</evidence>
<keyword evidence="4" id="KW-0175">Coiled coil</keyword>
<dbReference type="GO" id="GO:0008270">
    <property type="term" value="F:zinc ion binding"/>
    <property type="evidence" value="ECO:0007669"/>
    <property type="project" value="UniProtKB-KW"/>
</dbReference>
<feature type="compositionally biased region" description="Acidic residues" evidence="5">
    <location>
        <begin position="194"/>
        <end position="216"/>
    </location>
</feature>
<name>A0A9P0NDY0_APHGO</name>
<evidence type="ECO:0000313" key="8">
    <source>
        <dbReference type="Proteomes" id="UP001154329"/>
    </source>
</evidence>
<dbReference type="InterPro" id="IPR001841">
    <property type="entry name" value="Znf_RING"/>
</dbReference>
<feature type="compositionally biased region" description="Basic residues" evidence="5">
    <location>
        <begin position="131"/>
        <end position="144"/>
    </location>
</feature>
<reference evidence="7" key="1">
    <citation type="submission" date="2022-02" db="EMBL/GenBank/DDBJ databases">
        <authorList>
            <person name="King R."/>
        </authorList>
    </citation>
    <scope>NUCLEOTIDE SEQUENCE</scope>
</reference>
<dbReference type="AlphaFoldDB" id="A0A9P0NDY0"/>
<dbReference type="Proteomes" id="UP001154329">
    <property type="component" value="Chromosome 1"/>
</dbReference>
<dbReference type="PROSITE" id="PS50089">
    <property type="entry name" value="ZF_RING_2"/>
    <property type="match status" value="1"/>
</dbReference>
<evidence type="ECO:0000256" key="2">
    <source>
        <dbReference type="ARBA" id="ARBA00022833"/>
    </source>
</evidence>
<dbReference type="SUPFAM" id="SSF57850">
    <property type="entry name" value="RING/U-box"/>
    <property type="match status" value="1"/>
</dbReference>
<dbReference type="Pfam" id="PF13920">
    <property type="entry name" value="zf-C3HC4_3"/>
    <property type="match status" value="1"/>
</dbReference>
<dbReference type="InterPro" id="IPR013083">
    <property type="entry name" value="Znf_RING/FYVE/PHD"/>
</dbReference>
<evidence type="ECO:0000256" key="4">
    <source>
        <dbReference type="SAM" id="Coils"/>
    </source>
</evidence>
<dbReference type="EMBL" id="OU899034">
    <property type="protein sequence ID" value="CAH1714935.1"/>
    <property type="molecule type" value="Genomic_DNA"/>
</dbReference>
<evidence type="ECO:0000256" key="1">
    <source>
        <dbReference type="ARBA" id="ARBA00022771"/>
    </source>
</evidence>
<feature type="compositionally biased region" description="Low complexity" evidence="5">
    <location>
        <begin position="145"/>
        <end position="158"/>
    </location>
</feature>
<reference evidence="7" key="2">
    <citation type="submission" date="2022-10" db="EMBL/GenBank/DDBJ databases">
        <authorList>
            <consortium name="ENA_rothamsted_submissions"/>
            <consortium name="culmorum"/>
            <person name="King R."/>
        </authorList>
    </citation>
    <scope>NUCLEOTIDE SEQUENCE</scope>
</reference>
<keyword evidence="1 3" id="KW-0863">Zinc-finger</keyword>
<feature type="coiled-coil region" evidence="4">
    <location>
        <begin position="8"/>
        <end position="42"/>
    </location>
</feature>
<keyword evidence="8" id="KW-1185">Reference proteome</keyword>
<feature type="compositionally biased region" description="Gly residues" evidence="5">
    <location>
        <begin position="168"/>
        <end position="179"/>
    </location>
</feature>
<feature type="region of interest" description="Disordered" evidence="5">
    <location>
        <begin position="107"/>
        <end position="232"/>
    </location>
</feature>
<accession>A0A9P0NDY0</accession>
<evidence type="ECO:0000256" key="3">
    <source>
        <dbReference type="PROSITE-ProRule" id="PRU00175"/>
    </source>
</evidence>
<dbReference type="Gene3D" id="3.30.40.10">
    <property type="entry name" value="Zinc/RING finger domain, C3HC4 (zinc finger)"/>
    <property type="match status" value="1"/>
</dbReference>
<protein>
    <recommendedName>
        <fullName evidence="6">RING-type domain-containing protein</fullName>
    </recommendedName>
</protein>
<evidence type="ECO:0000259" key="6">
    <source>
        <dbReference type="PROSITE" id="PS50089"/>
    </source>
</evidence>
<sequence length="275" mass="30580">MDAKPTDHRKSKRELRYAESQLRNLNTKIDKLLNKLDEKEQDEAKTPEEECVICVNSKATMQTWPCGHRVVCRKCLVRTIQIAVSRRSLPLRCVVCRARVLRLKRSSDPRAASTAVAAPTEGGRDVATSSRRSHSLPTKLRRHVTASVAVRSRSVGTGKTSHVRRTTSGGGYSGGSSGGGRRRHNFAGWADAFATDEDDDDGGGGDDDEDEDDYDDSNGVAGGGRYQTHATSVKYSKLESTADRMRHDNQSKNGLQRILGKFKFWRFLRFKNNKP</sequence>
<evidence type="ECO:0000313" key="7">
    <source>
        <dbReference type="EMBL" id="CAH1714935.1"/>
    </source>
</evidence>
<keyword evidence="1 3" id="KW-0479">Metal-binding</keyword>
<gene>
    <name evidence="7" type="ORF">APHIGO_LOCUS2985</name>
</gene>
<organism evidence="7 8">
    <name type="scientific">Aphis gossypii</name>
    <name type="common">Cotton aphid</name>
    <dbReference type="NCBI Taxonomy" id="80765"/>
    <lineage>
        <taxon>Eukaryota</taxon>
        <taxon>Metazoa</taxon>
        <taxon>Ecdysozoa</taxon>
        <taxon>Arthropoda</taxon>
        <taxon>Hexapoda</taxon>
        <taxon>Insecta</taxon>
        <taxon>Pterygota</taxon>
        <taxon>Neoptera</taxon>
        <taxon>Paraneoptera</taxon>
        <taxon>Hemiptera</taxon>
        <taxon>Sternorrhyncha</taxon>
        <taxon>Aphidomorpha</taxon>
        <taxon>Aphidoidea</taxon>
        <taxon>Aphididae</taxon>
        <taxon>Aphidini</taxon>
        <taxon>Aphis</taxon>
        <taxon>Aphis</taxon>
    </lineage>
</organism>
<proteinExistence type="predicted"/>
<keyword evidence="2" id="KW-0862">Zinc</keyword>
<feature type="domain" description="RING-type" evidence="6">
    <location>
        <begin position="51"/>
        <end position="97"/>
    </location>
</feature>